<evidence type="ECO:0000256" key="4">
    <source>
        <dbReference type="ARBA" id="ARBA00022833"/>
    </source>
</evidence>
<evidence type="ECO:0000256" key="5">
    <source>
        <dbReference type="ARBA" id="ARBA00023242"/>
    </source>
</evidence>
<evidence type="ECO:0000313" key="7">
    <source>
        <dbReference type="Proteomes" id="UP000475862"/>
    </source>
</evidence>
<keyword evidence="3" id="KW-0863">Zinc-finger</keyword>
<dbReference type="Proteomes" id="UP000475862">
    <property type="component" value="Unassembled WGS sequence"/>
</dbReference>
<comment type="subcellular location">
    <subcellularLocation>
        <location evidence="1">Nucleus</location>
    </subcellularLocation>
</comment>
<gene>
    <name evidence="6" type="ORF">AGLY_008630</name>
</gene>
<evidence type="ECO:0008006" key="8">
    <source>
        <dbReference type="Google" id="ProtNLM"/>
    </source>
</evidence>
<dbReference type="InterPro" id="IPR012337">
    <property type="entry name" value="RNaseH-like_sf"/>
</dbReference>
<accession>A0A6G0TL47</accession>
<proteinExistence type="predicted"/>
<keyword evidence="5" id="KW-0539">Nucleus</keyword>
<dbReference type="AlphaFoldDB" id="A0A6G0TL47"/>
<comment type="caution">
    <text evidence="6">The sequence shown here is derived from an EMBL/GenBank/DDBJ whole genome shotgun (WGS) entry which is preliminary data.</text>
</comment>
<evidence type="ECO:0000256" key="3">
    <source>
        <dbReference type="ARBA" id="ARBA00022771"/>
    </source>
</evidence>
<keyword evidence="4" id="KW-0862">Zinc</keyword>
<dbReference type="OrthoDB" id="10060245at2759"/>
<sequence>MVEDEGFKNVVSIPALYQKCLNETKEMVATEAISGCITTDFWTSRNNAGYIAITFHFIDSCFKLKSVLLNCHEFSDNHTSLNLSTKIKSTLVDWDLEGKIIFAVSDNASNIQLALTKLELKHFGCFAHTLNLIVQAALRSQSELLDKVKTIVTYFRKSTSANKKFNVYQTSNGAKKPKKLLQDVKATKAVSGGNYMTASIVIVIAQGLINVNEQLQKHNYTLRVNDVIKNTLSGMKERDRWGNIEKSKTLARCTFLDPRFKNIPFIIISSNGIGLSEEQSIPNDLIKPKNCFSIWSTLDTKVAQNLLAQIHLGQ</sequence>
<dbReference type="EMBL" id="VYZN01000028">
    <property type="protein sequence ID" value="KAE9534540.1"/>
    <property type="molecule type" value="Genomic_DNA"/>
</dbReference>
<evidence type="ECO:0000313" key="6">
    <source>
        <dbReference type="EMBL" id="KAE9534540.1"/>
    </source>
</evidence>
<protein>
    <recommendedName>
        <fullName evidence="8">DUF659 domain-containing protein</fullName>
    </recommendedName>
</protein>
<keyword evidence="2" id="KW-0479">Metal-binding</keyword>
<name>A0A6G0TL47_APHGL</name>
<dbReference type="InterPro" id="IPR052035">
    <property type="entry name" value="ZnF_BED_domain_contain"/>
</dbReference>
<dbReference type="PANTHER" id="PTHR46481:SF10">
    <property type="entry name" value="ZINC FINGER BED DOMAIN-CONTAINING PROTEIN 39"/>
    <property type="match status" value="1"/>
</dbReference>
<reference evidence="6 7" key="1">
    <citation type="submission" date="2019-08" db="EMBL/GenBank/DDBJ databases">
        <title>The genome of the soybean aphid Biotype 1, its phylome, world population structure and adaptation to the North American continent.</title>
        <authorList>
            <person name="Giordano R."/>
            <person name="Donthu R.K."/>
            <person name="Hernandez A.G."/>
            <person name="Wright C.L."/>
            <person name="Zimin A.V."/>
        </authorList>
    </citation>
    <scope>NUCLEOTIDE SEQUENCE [LARGE SCALE GENOMIC DNA]</scope>
    <source>
        <tissue evidence="6">Whole aphids</tissue>
    </source>
</reference>
<dbReference type="GO" id="GO:0005634">
    <property type="term" value="C:nucleus"/>
    <property type="evidence" value="ECO:0007669"/>
    <property type="project" value="UniProtKB-SubCell"/>
</dbReference>
<dbReference type="SUPFAM" id="SSF53098">
    <property type="entry name" value="Ribonuclease H-like"/>
    <property type="match status" value="1"/>
</dbReference>
<organism evidence="6 7">
    <name type="scientific">Aphis glycines</name>
    <name type="common">Soybean aphid</name>
    <dbReference type="NCBI Taxonomy" id="307491"/>
    <lineage>
        <taxon>Eukaryota</taxon>
        <taxon>Metazoa</taxon>
        <taxon>Ecdysozoa</taxon>
        <taxon>Arthropoda</taxon>
        <taxon>Hexapoda</taxon>
        <taxon>Insecta</taxon>
        <taxon>Pterygota</taxon>
        <taxon>Neoptera</taxon>
        <taxon>Paraneoptera</taxon>
        <taxon>Hemiptera</taxon>
        <taxon>Sternorrhyncha</taxon>
        <taxon>Aphidomorpha</taxon>
        <taxon>Aphidoidea</taxon>
        <taxon>Aphididae</taxon>
        <taxon>Aphidini</taxon>
        <taxon>Aphis</taxon>
        <taxon>Aphis</taxon>
    </lineage>
</organism>
<evidence type="ECO:0000256" key="1">
    <source>
        <dbReference type="ARBA" id="ARBA00004123"/>
    </source>
</evidence>
<dbReference type="PANTHER" id="PTHR46481">
    <property type="entry name" value="ZINC FINGER BED DOMAIN-CONTAINING PROTEIN 4"/>
    <property type="match status" value="1"/>
</dbReference>
<keyword evidence="7" id="KW-1185">Reference proteome</keyword>
<evidence type="ECO:0000256" key="2">
    <source>
        <dbReference type="ARBA" id="ARBA00022723"/>
    </source>
</evidence>
<dbReference type="GO" id="GO:0008270">
    <property type="term" value="F:zinc ion binding"/>
    <property type="evidence" value="ECO:0007669"/>
    <property type="project" value="UniProtKB-KW"/>
</dbReference>